<name>A0A375YHQ7_MYCPF</name>
<dbReference type="InterPro" id="IPR008988">
    <property type="entry name" value="Transcriptional_repressor_C"/>
</dbReference>
<dbReference type="AlphaFoldDB" id="A0A375YHQ7"/>
<dbReference type="PROSITE" id="PS51733">
    <property type="entry name" value="BPL_LPL_CATALYTIC"/>
    <property type="match status" value="1"/>
</dbReference>
<keyword evidence="3" id="KW-0067">ATP-binding</keyword>
<dbReference type="CDD" id="cd16442">
    <property type="entry name" value="BPL"/>
    <property type="match status" value="1"/>
</dbReference>
<dbReference type="InterPro" id="IPR004408">
    <property type="entry name" value="Biotin_CoA_COase_ligase"/>
</dbReference>
<dbReference type="SUPFAM" id="SSF55681">
    <property type="entry name" value="Class II aaRS and biotin synthetases"/>
    <property type="match status" value="1"/>
</dbReference>
<evidence type="ECO:0000259" key="6">
    <source>
        <dbReference type="PROSITE" id="PS51733"/>
    </source>
</evidence>
<dbReference type="PANTHER" id="PTHR12835:SF5">
    <property type="entry name" value="BIOTIN--PROTEIN LIGASE"/>
    <property type="match status" value="1"/>
</dbReference>
<dbReference type="EC" id="6.3.4.15" evidence="5"/>
<reference evidence="7 8" key="1">
    <citation type="submission" date="2018-05" db="EMBL/GenBank/DDBJ databases">
        <authorList>
            <consortium name="IHU Genomes"/>
        </authorList>
    </citation>
    <scope>NUCLEOTIDE SEQUENCE [LARGE SCALE GENOMIC DNA]</scope>
    <source>
        <strain evidence="7 8">P7335</strain>
    </source>
</reference>
<dbReference type="InterPro" id="IPR004143">
    <property type="entry name" value="BPL_LPL_catalytic"/>
</dbReference>
<evidence type="ECO:0000313" key="8">
    <source>
        <dbReference type="Proteomes" id="UP000252008"/>
    </source>
</evidence>
<dbReference type="NCBIfam" id="TIGR00121">
    <property type="entry name" value="birA_ligase"/>
    <property type="match status" value="1"/>
</dbReference>
<proteinExistence type="predicted"/>
<dbReference type="PANTHER" id="PTHR12835">
    <property type="entry name" value="BIOTIN PROTEIN LIGASE"/>
    <property type="match status" value="1"/>
</dbReference>
<feature type="domain" description="BPL/LPL catalytic" evidence="6">
    <location>
        <begin position="12"/>
        <end position="195"/>
    </location>
</feature>
<evidence type="ECO:0000256" key="1">
    <source>
        <dbReference type="ARBA" id="ARBA00022598"/>
    </source>
</evidence>
<dbReference type="InterPro" id="IPR045864">
    <property type="entry name" value="aa-tRNA-synth_II/BPL/LPL"/>
</dbReference>
<gene>
    <name evidence="7" type="ORF">MPP7335_02395</name>
</gene>
<organism evidence="7 8">
    <name type="scientific">Mycolicibacterium parafortuitum</name>
    <name type="common">Mycobacterium parafortuitum</name>
    <dbReference type="NCBI Taxonomy" id="39692"/>
    <lineage>
        <taxon>Bacteria</taxon>
        <taxon>Bacillati</taxon>
        <taxon>Actinomycetota</taxon>
        <taxon>Actinomycetes</taxon>
        <taxon>Mycobacteriales</taxon>
        <taxon>Mycobacteriaceae</taxon>
        <taxon>Mycolicibacterium</taxon>
    </lineage>
</organism>
<dbReference type="SUPFAM" id="SSF50037">
    <property type="entry name" value="C-terminal domain of transcriptional repressors"/>
    <property type="match status" value="1"/>
</dbReference>
<dbReference type="Proteomes" id="UP000252008">
    <property type="component" value="Unassembled WGS sequence"/>
</dbReference>
<dbReference type="Gene3D" id="2.30.30.100">
    <property type="match status" value="1"/>
</dbReference>
<dbReference type="Pfam" id="PF03099">
    <property type="entry name" value="BPL_LplA_LipB"/>
    <property type="match status" value="1"/>
</dbReference>
<evidence type="ECO:0000313" key="7">
    <source>
        <dbReference type="EMBL" id="SRX80651.1"/>
    </source>
</evidence>
<evidence type="ECO:0000256" key="3">
    <source>
        <dbReference type="ARBA" id="ARBA00022840"/>
    </source>
</evidence>
<dbReference type="Pfam" id="PF02237">
    <property type="entry name" value="BPL_C"/>
    <property type="match status" value="1"/>
</dbReference>
<protein>
    <recommendedName>
        <fullName evidence="5">biotin--[biotin carboxyl-carrier protein] ligase</fullName>
        <ecNumber evidence="5">6.3.4.15</ecNumber>
    </recommendedName>
</protein>
<dbReference type="GO" id="GO:0005524">
    <property type="term" value="F:ATP binding"/>
    <property type="evidence" value="ECO:0007669"/>
    <property type="project" value="UniProtKB-KW"/>
</dbReference>
<evidence type="ECO:0000256" key="2">
    <source>
        <dbReference type="ARBA" id="ARBA00022741"/>
    </source>
</evidence>
<keyword evidence="2" id="KW-0547">Nucleotide-binding</keyword>
<sequence length="266" mass="27746">MTTSARTPLNVHKLRSAVTGAAWHQVDVVEETGSTNADLIARAAAGEDIVGAVLFTEHQTAGRGRHGRSWSAPPRSQIAVSVGVDTTGVAVEGWGWVPLLTGVAVAHVMREFVGVDAGVKWPNDVLVGTGKLAGILAEVSAPAIVVGLGLNVSLTPDELPDPKAISLTMLGYDVDRTELATALLQELGSRLRRWRLAGGADAALTEDYHRLSTTIGTRVRAVLPGDSEIVGTAMGIDDAGRLLIDTDGSMVTISAGDITHLRPAQS</sequence>
<dbReference type="Gene3D" id="3.30.930.10">
    <property type="entry name" value="Bira Bifunctional Protein, Domain 2"/>
    <property type="match status" value="1"/>
</dbReference>
<accession>A0A375YHQ7</accession>
<keyword evidence="8" id="KW-1185">Reference proteome</keyword>
<dbReference type="GO" id="GO:0004077">
    <property type="term" value="F:biotin--[biotin carboxyl-carrier protein] ligase activity"/>
    <property type="evidence" value="ECO:0007669"/>
    <property type="project" value="UniProtKB-EC"/>
</dbReference>
<dbReference type="GO" id="GO:0005737">
    <property type="term" value="C:cytoplasm"/>
    <property type="evidence" value="ECO:0007669"/>
    <property type="project" value="TreeGrafter"/>
</dbReference>
<evidence type="ECO:0000256" key="5">
    <source>
        <dbReference type="ARBA" id="ARBA00024227"/>
    </source>
</evidence>
<dbReference type="InterPro" id="IPR003142">
    <property type="entry name" value="BPL_C"/>
</dbReference>
<keyword evidence="1 7" id="KW-0436">Ligase</keyword>
<evidence type="ECO:0000256" key="4">
    <source>
        <dbReference type="ARBA" id="ARBA00023267"/>
    </source>
</evidence>
<dbReference type="EMBL" id="UEGS01000001">
    <property type="protein sequence ID" value="SRX80651.1"/>
    <property type="molecule type" value="Genomic_DNA"/>
</dbReference>
<dbReference type="RefSeq" id="WP_083143128.1">
    <property type="nucleotide sequence ID" value="NZ_MVID01000006.1"/>
</dbReference>
<keyword evidence="4" id="KW-0092">Biotin</keyword>
<dbReference type="STRING" id="39692.BST38_10015"/>